<feature type="non-terminal residue" evidence="1">
    <location>
        <position position="1"/>
    </location>
</feature>
<organism evidence="1">
    <name type="scientific">termite gut metagenome</name>
    <dbReference type="NCBI Taxonomy" id="433724"/>
    <lineage>
        <taxon>unclassified sequences</taxon>
        <taxon>metagenomes</taxon>
        <taxon>organismal metagenomes</taxon>
    </lineage>
</organism>
<dbReference type="AlphaFoldDB" id="A0A5J4PSC1"/>
<name>A0A5J4PSC1_9ZZZZ</name>
<proteinExistence type="predicted"/>
<comment type="caution">
    <text evidence="1">The sequence shown here is derived from an EMBL/GenBank/DDBJ whole genome shotgun (WGS) entry which is preliminary data.</text>
</comment>
<sequence>PAALNEDTVTGKAFMELAENVIQQVERMKKNGLE</sequence>
<dbReference type="EMBL" id="SNRY01006876">
    <property type="protein sequence ID" value="KAA6311579.1"/>
    <property type="molecule type" value="Genomic_DNA"/>
</dbReference>
<evidence type="ECO:0000313" key="1">
    <source>
        <dbReference type="EMBL" id="KAA6311579.1"/>
    </source>
</evidence>
<accession>A0A5J4PSC1</accession>
<protein>
    <submittedName>
        <fullName evidence="1">Iron-sulfur cluster carrier protein</fullName>
    </submittedName>
</protein>
<gene>
    <name evidence="1" type="ORF">EZS27_037318</name>
</gene>
<reference evidence="1" key="1">
    <citation type="submission" date="2019-03" db="EMBL/GenBank/DDBJ databases">
        <title>Single cell metagenomics reveals metabolic interactions within the superorganism composed of flagellate Streblomastix strix and complex community of Bacteroidetes bacteria on its surface.</title>
        <authorList>
            <person name="Treitli S.C."/>
            <person name="Kolisko M."/>
            <person name="Husnik F."/>
            <person name="Keeling P."/>
            <person name="Hampl V."/>
        </authorList>
    </citation>
    <scope>NUCLEOTIDE SEQUENCE</scope>
    <source>
        <strain evidence="1">STM</strain>
    </source>
</reference>